<dbReference type="AlphaFoldDB" id="A0A2J7PN70"/>
<dbReference type="GO" id="GO:0005634">
    <property type="term" value="C:nucleus"/>
    <property type="evidence" value="ECO:0007669"/>
    <property type="project" value="UniProtKB-SubCell"/>
</dbReference>
<reference evidence="5 6" key="1">
    <citation type="submission" date="2017-12" db="EMBL/GenBank/DDBJ databases">
        <title>Hemimetabolous genomes reveal molecular basis of termite eusociality.</title>
        <authorList>
            <person name="Harrison M.C."/>
            <person name="Jongepier E."/>
            <person name="Robertson H.M."/>
            <person name="Arning N."/>
            <person name="Bitard-Feildel T."/>
            <person name="Chao H."/>
            <person name="Childers C.P."/>
            <person name="Dinh H."/>
            <person name="Doddapaneni H."/>
            <person name="Dugan S."/>
            <person name="Gowin J."/>
            <person name="Greiner C."/>
            <person name="Han Y."/>
            <person name="Hu H."/>
            <person name="Hughes D.S.T."/>
            <person name="Huylmans A.-K."/>
            <person name="Kemena C."/>
            <person name="Kremer L.P.M."/>
            <person name="Lee S.L."/>
            <person name="Lopez-Ezquerra A."/>
            <person name="Mallet L."/>
            <person name="Monroy-Kuhn J.M."/>
            <person name="Moser A."/>
            <person name="Murali S.C."/>
            <person name="Muzny D.M."/>
            <person name="Otani S."/>
            <person name="Piulachs M.-D."/>
            <person name="Poelchau M."/>
            <person name="Qu J."/>
            <person name="Schaub F."/>
            <person name="Wada-Katsumata A."/>
            <person name="Worley K.C."/>
            <person name="Xie Q."/>
            <person name="Ylla G."/>
            <person name="Poulsen M."/>
            <person name="Gibbs R.A."/>
            <person name="Schal C."/>
            <person name="Richards S."/>
            <person name="Belles X."/>
            <person name="Korb J."/>
            <person name="Bornberg-Bauer E."/>
        </authorList>
    </citation>
    <scope>NUCLEOTIDE SEQUENCE [LARGE SCALE GENOMIC DNA]</scope>
    <source>
        <tissue evidence="5">Whole body</tissue>
    </source>
</reference>
<dbReference type="PANTHER" id="PTHR23110">
    <property type="entry name" value="BTB DOMAIN TRANSCRIPTION FACTOR"/>
    <property type="match status" value="1"/>
</dbReference>
<dbReference type="InterPro" id="IPR011333">
    <property type="entry name" value="SKP1/BTB/POZ_sf"/>
</dbReference>
<organism evidence="5 6">
    <name type="scientific">Cryptotermes secundus</name>
    <dbReference type="NCBI Taxonomy" id="105785"/>
    <lineage>
        <taxon>Eukaryota</taxon>
        <taxon>Metazoa</taxon>
        <taxon>Ecdysozoa</taxon>
        <taxon>Arthropoda</taxon>
        <taxon>Hexapoda</taxon>
        <taxon>Insecta</taxon>
        <taxon>Pterygota</taxon>
        <taxon>Neoptera</taxon>
        <taxon>Polyneoptera</taxon>
        <taxon>Dictyoptera</taxon>
        <taxon>Blattodea</taxon>
        <taxon>Blattoidea</taxon>
        <taxon>Termitoidae</taxon>
        <taxon>Kalotermitidae</taxon>
        <taxon>Cryptotermitinae</taxon>
        <taxon>Cryptotermes</taxon>
    </lineage>
</organism>
<dbReference type="CDD" id="cd18315">
    <property type="entry name" value="BTB_POZ_BAB-like"/>
    <property type="match status" value="1"/>
</dbReference>
<comment type="caution">
    <text evidence="5">The sequence shown here is derived from an EMBL/GenBank/DDBJ whole genome shotgun (WGS) entry which is preliminary data.</text>
</comment>
<feature type="region of interest" description="Disordered" evidence="3">
    <location>
        <begin position="176"/>
        <end position="213"/>
    </location>
</feature>
<dbReference type="InterPro" id="IPR000210">
    <property type="entry name" value="BTB/POZ_dom"/>
</dbReference>
<dbReference type="Gene3D" id="1.10.10.60">
    <property type="entry name" value="Homeodomain-like"/>
    <property type="match status" value="1"/>
</dbReference>
<feature type="region of interest" description="Disordered" evidence="3">
    <location>
        <begin position="127"/>
        <end position="163"/>
    </location>
</feature>
<evidence type="ECO:0000313" key="5">
    <source>
        <dbReference type="EMBL" id="PNF17759.1"/>
    </source>
</evidence>
<dbReference type="Proteomes" id="UP000235965">
    <property type="component" value="Unassembled WGS sequence"/>
</dbReference>
<proteinExistence type="predicted"/>
<protein>
    <recommendedName>
        <fullName evidence="4">BTB domain-containing protein</fullName>
    </recommendedName>
</protein>
<dbReference type="SMART" id="SM00225">
    <property type="entry name" value="BTB"/>
    <property type="match status" value="1"/>
</dbReference>
<dbReference type="PANTHER" id="PTHR23110:SF109">
    <property type="entry name" value="FI07618P-RELATED"/>
    <property type="match status" value="1"/>
</dbReference>
<dbReference type="PROSITE" id="PS50097">
    <property type="entry name" value="BTB"/>
    <property type="match status" value="1"/>
</dbReference>
<keyword evidence="6" id="KW-1185">Reference proteome</keyword>
<keyword evidence="2" id="KW-0539">Nucleus</keyword>
<sequence length="285" mass="32195">MSTRPQHYCLKWNNYQSYVAEIFTQLLQAESMVDVTLCAEGHKIRAHRIVLSACSPYFQDILTNTEDSHPYIILSEMNSDDVKSIVEFIYRGELNVGADRFTSVLKLAEELQIRGLMEVSNHLPILVNKDGDESNPEPLSSTPALEENHNSSQCSDTLPDMPQTDSVDIFMEVSENVHEEPSTESTKLESKEHTQFEKKGEEEKKKKHRRETSKKYYSEDMLLAALEDLRAGRSLVETAAAYRIPRSTLHVKARAQGIALTITRQEHSGERVQAAIQAVAGMLTL</sequence>
<dbReference type="InterPro" id="IPR051095">
    <property type="entry name" value="Dros_DevTransReg"/>
</dbReference>
<dbReference type="Gene3D" id="3.30.710.10">
    <property type="entry name" value="Potassium Channel Kv1.1, Chain A"/>
    <property type="match status" value="1"/>
</dbReference>
<dbReference type="InterPro" id="IPR009057">
    <property type="entry name" value="Homeodomain-like_sf"/>
</dbReference>
<dbReference type="SUPFAM" id="SSF54695">
    <property type="entry name" value="POZ domain"/>
    <property type="match status" value="1"/>
</dbReference>
<evidence type="ECO:0000256" key="1">
    <source>
        <dbReference type="ARBA" id="ARBA00004123"/>
    </source>
</evidence>
<dbReference type="SUPFAM" id="SSF46689">
    <property type="entry name" value="Homeodomain-like"/>
    <property type="match status" value="1"/>
</dbReference>
<gene>
    <name evidence="5" type="ORF">B7P43_G06881</name>
</gene>
<comment type="subcellular location">
    <subcellularLocation>
        <location evidence="1">Nucleus</location>
    </subcellularLocation>
</comment>
<dbReference type="EMBL" id="NEVH01023957">
    <property type="protein sequence ID" value="PNF17759.1"/>
    <property type="molecule type" value="Genomic_DNA"/>
</dbReference>
<evidence type="ECO:0000256" key="3">
    <source>
        <dbReference type="SAM" id="MobiDB-lite"/>
    </source>
</evidence>
<dbReference type="GO" id="GO:0006357">
    <property type="term" value="P:regulation of transcription by RNA polymerase II"/>
    <property type="evidence" value="ECO:0007669"/>
    <property type="project" value="TreeGrafter"/>
</dbReference>
<evidence type="ECO:0000256" key="2">
    <source>
        <dbReference type="ARBA" id="ARBA00023242"/>
    </source>
</evidence>
<name>A0A2J7PN70_9NEOP</name>
<feature type="domain" description="BTB" evidence="4">
    <location>
        <begin position="33"/>
        <end position="98"/>
    </location>
</feature>
<dbReference type="Pfam" id="PF00651">
    <property type="entry name" value="BTB"/>
    <property type="match status" value="1"/>
</dbReference>
<evidence type="ECO:0000259" key="4">
    <source>
        <dbReference type="PROSITE" id="PS50097"/>
    </source>
</evidence>
<accession>A0A2J7PN70</accession>
<evidence type="ECO:0000313" key="6">
    <source>
        <dbReference type="Proteomes" id="UP000235965"/>
    </source>
</evidence>
<feature type="compositionally biased region" description="Basic and acidic residues" evidence="3">
    <location>
        <begin position="176"/>
        <end position="204"/>
    </location>
</feature>
<dbReference type="OrthoDB" id="6482909at2759"/>